<reference evidence="1" key="3">
    <citation type="journal article" date="2017" name="Nature">
        <title>Genome sequence of the progenitor of the wheat D genome Aegilops tauschii.</title>
        <authorList>
            <person name="Luo M.C."/>
            <person name="Gu Y.Q."/>
            <person name="Puiu D."/>
            <person name="Wang H."/>
            <person name="Twardziok S.O."/>
            <person name="Deal K.R."/>
            <person name="Huo N."/>
            <person name="Zhu T."/>
            <person name="Wang L."/>
            <person name="Wang Y."/>
            <person name="McGuire P.E."/>
            <person name="Liu S."/>
            <person name="Long H."/>
            <person name="Ramasamy R.K."/>
            <person name="Rodriguez J.C."/>
            <person name="Van S.L."/>
            <person name="Yuan L."/>
            <person name="Wang Z."/>
            <person name="Xia Z."/>
            <person name="Xiao L."/>
            <person name="Anderson O.D."/>
            <person name="Ouyang S."/>
            <person name="Liang Y."/>
            <person name="Zimin A.V."/>
            <person name="Pertea G."/>
            <person name="Qi P."/>
            <person name="Bennetzen J.L."/>
            <person name="Dai X."/>
            <person name="Dawson M.W."/>
            <person name="Muller H.G."/>
            <person name="Kugler K."/>
            <person name="Rivarola-Duarte L."/>
            <person name="Spannagl M."/>
            <person name="Mayer K.F.X."/>
            <person name="Lu F.H."/>
            <person name="Bevan M.W."/>
            <person name="Leroy P."/>
            <person name="Li P."/>
            <person name="You F.M."/>
            <person name="Sun Q."/>
            <person name="Liu Z."/>
            <person name="Lyons E."/>
            <person name="Wicker T."/>
            <person name="Salzberg S.L."/>
            <person name="Devos K.M."/>
            <person name="Dvorak J."/>
        </authorList>
    </citation>
    <scope>NUCLEOTIDE SEQUENCE [LARGE SCALE GENOMIC DNA]</scope>
    <source>
        <strain evidence="1">cv. AL8/78</strain>
    </source>
</reference>
<name>A0A453DSJ3_AEGTS</name>
<evidence type="ECO:0000313" key="2">
    <source>
        <dbReference type="Proteomes" id="UP000015105"/>
    </source>
</evidence>
<evidence type="ECO:0000313" key="1">
    <source>
        <dbReference type="EnsemblPlants" id="AET3Gv20061400.1"/>
    </source>
</evidence>
<dbReference type="Gramene" id="AET3Gv20061400.1">
    <property type="protein sequence ID" value="AET3Gv20061400.1"/>
    <property type="gene ID" value="AET3Gv20061400"/>
</dbReference>
<dbReference type="EnsemblPlants" id="AET3Gv20061400.1">
    <property type="protein sequence ID" value="AET3Gv20061400.1"/>
    <property type="gene ID" value="AET3Gv20061400"/>
</dbReference>
<accession>A0A453DSJ3</accession>
<keyword evidence="2" id="KW-1185">Reference proteome</keyword>
<dbReference type="Proteomes" id="UP000015105">
    <property type="component" value="Chromosome 3D"/>
</dbReference>
<protein>
    <submittedName>
        <fullName evidence="1">Uncharacterized protein</fullName>
    </submittedName>
</protein>
<reference evidence="2" key="2">
    <citation type="journal article" date="2017" name="Nat. Plants">
        <title>The Aegilops tauschii genome reveals multiple impacts of transposons.</title>
        <authorList>
            <person name="Zhao G."/>
            <person name="Zou C."/>
            <person name="Li K."/>
            <person name="Wang K."/>
            <person name="Li T."/>
            <person name="Gao L."/>
            <person name="Zhang X."/>
            <person name="Wang H."/>
            <person name="Yang Z."/>
            <person name="Liu X."/>
            <person name="Jiang W."/>
            <person name="Mao L."/>
            <person name="Kong X."/>
            <person name="Jiao Y."/>
            <person name="Jia J."/>
        </authorList>
    </citation>
    <scope>NUCLEOTIDE SEQUENCE [LARGE SCALE GENOMIC DNA]</scope>
    <source>
        <strain evidence="2">cv. AL8/78</strain>
    </source>
</reference>
<reference evidence="1" key="5">
    <citation type="journal article" date="2021" name="G3 (Bethesda)">
        <title>Aegilops tauschii genome assembly Aet v5.0 features greater sequence contiguity and improved annotation.</title>
        <authorList>
            <person name="Wang L."/>
            <person name="Zhu T."/>
            <person name="Rodriguez J.C."/>
            <person name="Deal K.R."/>
            <person name="Dubcovsky J."/>
            <person name="McGuire P.E."/>
            <person name="Lux T."/>
            <person name="Spannagl M."/>
            <person name="Mayer K.F.X."/>
            <person name="Baldrich P."/>
            <person name="Meyers B.C."/>
            <person name="Huo N."/>
            <person name="Gu Y.Q."/>
            <person name="Zhou H."/>
            <person name="Devos K.M."/>
            <person name="Bennetzen J.L."/>
            <person name="Unver T."/>
            <person name="Budak H."/>
            <person name="Gulick P.J."/>
            <person name="Galiba G."/>
            <person name="Kalapos B."/>
            <person name="Nelson D.R."/>
            <person name="Li P."/>
            <person name="You F.M."/>
            <person name="Luo M.C."/>
            <person name="Dvorak J."/>
        </authorList>
    </citation>
    <scope>NUCLEOTIDE SEQUENCE [LARGE SCALE GENOMIC DNA]</scope>
    <source>
        <strain evidence="1">cv. AL8/78</strain>
    </source>
</reference>
<dbReference type="PANTHER" id="PTHR33377">
    <property type="entry name" value="OS10G0134700 PROTEIN-RELATED"/>
    <property type="match status" value="1"/>
</dbReference>
<dbReference type="PANTHER" id="PTHR33377:SF57">
    <property type="entry name" value="NB-ARC DOMAIN-CONTAINING PROTEIN"/>
    <property type="match status" value="1"/>
</dbReference>
<sequence length="42" mass="4984">FLLQEEQHMERLQQLLLRAHTVVEEADGRYITNSGMLIQLKM</sequence>
<reference evidence="1" key="4">
    <citation type="submission" date="2019-03" db="UniProtKB">
        <authorList>
            <consortium name="EnsemblPlants"/>
        </authorList>
    </citation>
    <scope>IDENTIFICATION</scope>
</reference>
<dbReference type="AlphaFoldDB" id="A0A453DSJ3"/>
<reference evidence="2" key="1">
    <citation type="journal article" date="2014" name="Science">
        <title>Ancient hybridizations among the ancestral genomes of bread wheat.</title>
        <authorList>
            <consortium name="International Wheat Genome Sequencing Consortium,"/>
            <person name="Marcussen T."/>
            <person name="Sandve S.R."/>
            <person name="Heier L."/>
            <person name="Spannagl M."/>
            <person name="Pfeifer M."/>
            <person name="Jakobsen K.S."/>
            <person name="Wulff B.B."/>
            <person name="Steuernagel B."/>
            <person name="Mayer K.F."/>
            <person name="Olsen O.A."/>
        </authorList>
    </citation>
    <scope>NUCLEOTIDE SEQUENCE [LARGE SCALE GENOMIC DNA]</scope>
    <source>
        <strain evidence="2">cv. AL8/78</strain>
    </source>
</reference>
<organism evidence="1 2">
    <name type="scientific">Aegilops tauschii subsp. strangulata</name>
    <name type="common">Goatgrass</name>
    <dbReference type="NCBI Taxonomy" id="200361"/>
    <lineage>
        <taxon>Eukaryota</taxon>
        <taxon>Viridiplantae</taxon>
        <taxon>Streptophyta</taxon>
        <taxon>Embryophyta</taxon>
        <taxon>Tracheophyta</taxon>
        <taxon>Spermatophyta</taxon>
        <taxon>Magnoliopsida</taxon>
        <taxon>Liliopsida</taxon>
        <taxon>Poales</taxon>
        <taxon>Poaceae</taxon>
        <taxon>BOP clade</taxon>
        <taxon>Pooideae</taxon>
        <taxon>Triticodae</taxon>
        <taxon>Triticeae</taxon>
        <taxon>Triticinae</taxon>
        <taxon>Aegilops</taxon>
    </lineage>
</organism>
<proteinExistence type="predicted"/>